<keyword evidence="3" id="KW-1185">Reference proteome</keyword>
<feature type="compositionally biased region" description="Acidic residues" evidence="1">
    <location>
        <begin position="185"/>
        <end position="194"/>
    </location>
</feature>
<evidence type="ECO:0000313" key="3">
    <source>
        <dbReference type="Proteomes" id="UP000195402"/>
    </source>
</evidence>
<evidence type="ECO:0000313" key="2">
    <source>
        <dbReference type="EMBL" id="OVA07632.1"/>
    </source>
</evidence>
<evidence type="ECO:0000256" key="1">
    <source>
        <dbReference type="SAM" id="MobiDB-lite"/>
    </source>
</evidence>
<proteinExistence type="predicted"/>
<feature type="region of interest" description="Disordered" evidence="1">
    <location>
        <begin position="33"/>
        <end position="64"/>
    </location>
</feature>
<dbReference type="Proteomes" id="UP000195402">
    <property type="component" value="Unassembled WGS sequence"/>
</dbReference>
<name>A0A200QAW7_MACCD</name>
<dbReference type="STRING" id="56857.A0A200QAW7"/>
<dbReference type="PANTHER" id="PTHR33448">
    <property type="entry name" value="CHLOROPLAST PROTEIN HCF243-RELATED"/>
    <property type="match status" value="1"/>
</dbReference>
<dbReference type="InParanoid" id="A0A200QAW7"/>
<sequence>MMGRREGTGGGAPNSAELSLVCFPSRSNLSLMPHKPICSPGHPTETTKRHRHNHRNNRGGRASPLFWAKTKPEMNEPTSPKVNCAGNIKVSRPKSNTTTSTTSTNSSKNWHSVMQEIELIHNSKKVVKKQRRPNSSAWVIKKDIMQFLTGGLKSIRFNLRKRFGSITAAVGSDITSSSSVNDHEEVVEDDEDQENEKQSRSGANSSKTNINFQGVIVGGHDHHHLN</sequence>
<dbReference type="EMBL" id="MVGT01002454">
    <property type="protein sequence ID" value="OVA07632.1"/>
    <property type="molecule type" value="Genomic_DNA"/>
</dbReference>
<comment type="caution">
    <text evidence="2">The sequence shown here is derived from an EMBL/GenBank/DDBJ whole genome shotgun (WGS) entry which is preliminary data.</text>
</comment>
<feature type="region of interest" description="Disordered" evidence="1">
    <location>
        <begin position="173"/>
        <end position="211"/>
    </location>
</feature>
<dbReference type="AlphaFoldDB" id="A0A200QAW7"/>
<feature type="compositionally biased region" description="Basic residues" evidence="1">
    <location>
        <begin position="48"/>
        <end position="58"/>
    </location>
</feature>
<feature type="compositionally biased region" description="Low complexity" evidence="1">
    <location>
        <begin position="95"/>
        <end position="107"/>
    </location>
</feature>
<protein>
    <submittedName>
        <fullName evidence="2">Uncharacterized protein</fullName>
    </submittedName>
</protein>
<feature type="compositionally biased region" description="Polar residues" evidence="1">
    <location>
        <begin position="200"/>
        <end position="211"/>
    </location>
</feature>
<dbReference type="PANTHER" id="PTHR33448:SF3">
    <property type="entry name" value="OS09G0370000 PROTEIN"/>
    <property type="match status" value="1"/>
</dbReference>
<organism evidence="2 3">
    <name type="scientific">Macleaya cordata</name>
    <name type="common">Five-seeded plume-poppy</name>
    <name type="synonym">Bocconia cordata</name>
    <dbReference type="NCBI Taxonomy" id="56857"/>
    <lineage>
        <taxon>Eukaryota</taxon>
        <taxon>Viridiplantae</taxon>
        <taxon>Streptophyta</taxon>
        <taxon>Embryophyta</taxon>
        <taxon>Tracheophyta</taxon>
        <taxon>Spermatophyta</taxon>
        <taxon>Magnoliopsida</taxon>
        <taxon>Ranunculales</taxon>
        <taxon>Papaveraceae</taxon>
        <taxon>Papaveroideae</taxon>
        <taxon>Macleaya</taxon>
    </lineage>
</organism>
<dbReference type="OrthoDB" id="1919674at2759"/>
<accession>A0A200QAW7</accession>
<feature type="region of interest" description="Disordered" evidence="1">
    <location>
        <begin position="86"/>
        <end position="108"/>
    </location>
</feature>
<gene>
    <name evidence="2" type="ORF">BVC80_8349g15</name>
</gene>
<reference evidence="2 3" key="1">
    <citation type="journal article" date="2017" name="Mol. Plant">
        <title>The Genome of Medicinal Plant Macleaya cordata Provides New Insights into Benzylisoquinoline Alkaloids Metabolism.</title>
        <authorList>
            <person name="Liu X."/>
            <person name="Liu Y."/>
            <person name="Huang P."/>
            <person name="Ma Y."/>
            <person name="Qing Z."/>
            <person name="Tang Q."/>
            <person name="Cao H."/>
            <person name="Cheng P."/>
            <person name="Zheng Y."/>
            <person name="Yuan Z."/>
            <person name="Zhou Y."/>
            <person name="Liu J."/>
            <person name="Tang Z."/>
            <person name="Zhuo Y."/>
            <person name="Zhang Y."/>
            <person name="Yu L."/>
            <person name="Huang J."/>
            <person name="Yang P."/>
            <person name="Peng Q."/>
            <person name="Zhang J."/>
            <person name="Jiang W."/>
            <person name="Zhang Z."/>
            <person name="Lin K."/>
            <person name="Ro D.K."/>
            <person name="Chen X."/>
            <person name="Xiong X."/>
            <person name="Shang Y."/>
            <person name="Huang S."/>
            <person name="Zeng J."/>
        </authorList>
    </citation>
    <scope>NUCLEOTIDE SEQUENCE [LARGE SCALE GENOMIC DNA]</scope>
    <source>
        <strain evidence="3">cv. BLH2017</strain>
        <tissue evidence="2">Root</tissue>
    </source>
</reference>